<dbReference type="InterPro" id="IPR002657">
    <property type="entry name" value="BilAc:Na_symport/Acr3"/>
</dbReference>
<gene>
    <name evidence="6" type="ORF">QQ020_06655</name>
</gene>
<dbReference type="Gene3D" id="1.20.1530.20">
    <property type="match status" value="1"/>
</dbReference>
<accession>A0ABT8L3X9</accession>
<dbReference type="EMBL" id="JAUJEB010000001">
    <property type="protein sequence ID" value="MDN5211721.1"/>
    <property type="molecule type" value="Genomic_DNA"/>
</dbReference>
<feature type="transmembrane region" description="Helical" evidence="5">
    <location>
        <begin position="175"/>
        <end position="197"/>
    </location>
</feature>
<feature type="transmembrane region" description="Helical" evidence="5">
    <location>
        <begin position="119"/>
        <end position="142"/>
    </location>
</feature>
<evidence type="ECO:0000256" key="5">
    <source>
        <dbReference type="SAM" id="Phobius"/>
    </source>
</evidence>
<evidence type="ECO:0000256" key="4">
    <source>
        <dbReference type="ARBA" id="ARBA00023136"/>
    </source>
</evidence>
<feature type="transmembrane region" description="Helical" evidence="5">
    <location>
        <begin position="86"/>
        <end position="107"/>
    </location>
</feature>
<feature type="transmembrane region" description="Helical" evidence="5">
    <location>
        <begin position="7"/>
        <end position="27"/>
    </location>
</feature>
<comment type="subcellular location">
    <subcellularLocation>
        <location evidence="1">Membrane</location>
        <topology evidence="1">Multi-pass membrane protein</topology>
    </subcellularLocation>
</comment>
<evidence type="ECO:0000256" key="1">
    <source>
        <dbReference type="ARBA" id="ARBA00004141"/>
    </source>
</evidence>
<evidence type="ECO:0000313" key="7">
    <source>
        <dbReference type="Proteomes" id="UP001172083"/>
    </source>
</evidence>
<feature type="transmembrane region" description="Helical" evidence="5">
    <location>
        <begin position="148"/>
        <end position="168"/>
    </location>
</feature>
<proteinExistence type="predicted"/>
<keyword evidence="3 5" id="KW-1133">Transmembrane helix</keyword>
<evidence type="ECO:0000256" key="3">
    <source>
        <dbReference type="ARBA" id="ARBA00022989"/>
    </source>
</evidence>
<keyword evidence="4 5" id="KW-0472">Membrane</keyword>
<name>A0ABT8L3X9_9BACT</name>
<feature type="transmembrane region" description="Helical" evidence="5">
    <location>
        <begin position="57"/>
        <end position="74"/>
    </location>
</feature>
<keyword evidence="7" id="KW-1185">Reference proteome</keyword>
<feature type="transmembrane region" description="Helical" evidence="5">
    <location>
        <begin position="209"/>
        <end position="231"/>
    </location>
</feature>
<dbReference type="Pfam" id="PF01758">
    <property type="entry name" value="SBF"/>
    <property type="match status" value="1"/>
</dbReference>
<reference evidence="6" key="1">
    <citation type="submission" date="2023-06" db="EMBL/GenBank/DDBJ databases">
        <title>Genomic of Agaribacillus aureum.</title>
        <authorList>
            <person name="Wang G."/>
        </authorList>
    </citation>
    <scope>NUCLEOTIDE SEQUENCE</scope>
    <source>
        <strain evidence="6">BMA12</strain>
    </source>
</reference>
<comment type="caution">
    <text evidence="6">The sequence shown here is derived from an EMBL/GenBank/DDBJ whole genome shotgun (WGS) entry which is preliminary data.</text>
</comment>
<evidence type="ECO:0000313" key="6">
    <source>
        <dbReference type="EMBL" id="MDN5211721.1"/>
    </source>
</evidence>
<evidence type="ECO:0000256" key="2">
    <source>
        <dbReference type="ARBA" id="ARBA00022692"/>
    </source>
</evidence>
<dbReference type="Proteomes" id="UP001172083">
    <property type="component" value="Unassembled WGS sequence"/>
</dbReference>
<dbReference type="PANTHER" id="PTHR10361:SF28">
    <property type="entry name" value="P3 PROTEIN-RELATED"/>
    <property type="match status" value="1"/>
</dbReference>
<feature type="transmembrane region" description="Helical" evidence="5">
    <location>
        <begin position="271"/>
        <end position="292"/>
    </location>
</feature>
<sequence length="370" mass="39237">MAAKTKLFKILIGLSLLALAATILFYFLGSATLIGPALTVFFSCLALGVRGWENLKGFSFTIWIFAAVSVSMFYPDYFRTIGTFELKTLIVPLLQIIMFGMGTAMSLKDFAGVVKMPKAVFIGLICQFTIMPLVGISVATVFGFPPEVAAGIVLVGSSPSGLASNVMAYLSKANLALSVTLTAMATLLAPLMTPVLMKLLAGQLVPIDFWGMMWGIIKIVILPIIAGLIFNKLAHGKANWLDKAMPVVSMVAIAVIITIITAAGRDSLLEIGLALILASFLHNMAGYFLGYWGCKLLKMDARSCRTIALEVGMQNAGLASGIALQMGKVATIGLAPAVFGPLMNITGSSLATWWRGKPTGEESAAPEAEN</sequence>
<organism evidence="6 7">
    <name type="scientific">Agaribacillus aureus</name>
    <dbReference type="NCBI Taxonomy" id="3051825"/>
    <lineage>
        <taxon>Bacteria</taxon>
        <taxon>Pseudomonadati</taxon>
        <taxon>Bacteroidota</taxon>
        <taxon>Cytophagia</taxon>
        <taxon>Cytophagales</taxon>
        <taxon>Splendidivirgaceae</taxon>
        <taxon>Agaribacillus</taxon>
    </lineage>
</organism>
<dbReference type="InterPro" id="IPR004710">
    <property type="entry name" value="Bilac:Na_transpt"/>
</dbReference>
<keyword evidence="2 5" id="KW-0812">Transmembrane</keyword>
<feature type="transmembrane region" description="Helical" evidence="5">
    <location>
        <begin position="243"/>
        <end position="265"/>
    </location>
</feature>
<protein>
    <submittedName>
        <fullName evidence="6">Bile acid:sodium symporter family protein</fullName>
    </submittedName>
</protein>
<dbReference type="RefSeq" id="WP_346757050.1">
    <property type="nucleotide sequence ID" value="NZ_JAUJEB010000001.1"/>
</dbReference>
<dbReference type="PANTHER" id="PTHR10361">
    <property type="entry name" value="SODIUM-BILE ACID COTRANSPORTER"/>
    <property type="match status" value="1"/>
</dbReference>
<dbReference type="InterPro" id="IPR038770">
    <property type="entry name" value="Na+/solute_symporter_sf"/>
</dbReference>
<feature type="transmembrane region" description="Helical" evidence="5">
    <location>
        <begin position="33"/>
        <end position="50"/>
    </location>
</feature>